<accession>A0A2R3Z6E0</accession>
<evidence type="ECO:0000256" key="1">
    <source>
        <dbReference type="PROSITE-ProRule" id="PRU00339"/>
    </source>
</evidence>
<proteinExistence type="predicted"/>
<dbReference type="PROSITE" id="PS50005">
    <property type="entry name" value="TPR"/>
    <property type="match status" value="1"/>
</dbReference>
<reference evidence="3" key="1">
    <citation type="submission" date="2018-03" db="EMBL/GenBank/DDBJ databases">
        <title>Gramella fulva sp. nov., isolated from a dry surface of tidal flat.</title>
        <authorList>
            <person name="Hwang S.H."/>
            <person name="Hwang W.M."/>
            <person name="Kang K."/>
            <person name="Ahn T.-Y."/>
        </authorList>
    </citation>
    <scope>NUCLEOTIDE SEQUENCE [LARGE SCALE GENOMIC DNA]</scope>
    <source>
        <strain evidence="3">SH35</strain>
    </source>
</reference>
<dbReference type="SUPFAM" id="SSF48452">
    <property type="entry name" value="TPR-like"/>
    <property type="match status" value="1"/>
</dbReference>
<dbReference type="Proteomes" id="UP000241507">
    <property type="component" value="Chromosome"/>
</dbReference>
<feature type="repeat" description="TPR" evidence="1">
    <location>
        <begin position="101"/>
        <end position="134"/>
    </location>
</feature>
<keyword evidence="1" id="KW-0802">TPR repeat</keyword>
<dbReference type="Gene3D" id="1.25.40.10">
    <property type="entry name" value="Tetratricopeptide repeat domain"/>
    <property type="match status" value="1"/>
</dbReference>
<evidence type="ECO:0000313" key="2">
    <source>
        <dbReference type="EMBL" id="AVR45784.1"/>
    </source>
</evidence>
<dbReference type="InterPro" id="IPR011990">
    <property type="entry name" value="TPR-like_helical_dom_sf"/>
</dbReference>
<keyword evidence="3" id="KW-1185">Reference proteome</keyword>
<dbReference type="Pfam" id="PF13181">
    <property type="entry name" value="TPR_8"/>
    <property type="match status" value="1"/>
</dbReference>
<name>A0A2R3Z6E0_9FLAO</name>
<evidence type="ECO:0000313" key="3">
    <source>
        <dbReference type="Proteomes" id="UP000241507"/>
    </source>
</evidence>
<dbReference type="OrthoDB" id="1411613at2"/>
<protein>
    <submittedName>
        <fullName evidence="2">Uncharacterized protein</fullName>
    </submittedName>
</protein>
<dbReference type="RefSeq" id="WP_107012560.1">
    <property type="nucleotide sequence ID" value="NZ_CP028136.1"/>
</dbReference>
<dbReference type="EMBL" id="CP028136">
    <property type="protein sequence ID" value="AVR45784.1"/>
    <property type="molecule type" value="Genomic_DNA"/>
</dbReference>
<dbReference type="KEGG" id="grs:C7S20_11275"/>
<organism evidence="2 3">
    <name type="scientific">Christiangramia fulva</name>
    <dbReference type="NCBI Taxonomy" id="2126553"/>
    <lineage>
        <taxon>Bacteria</taxon>
        <taxon>Pseudomonadati</taxon>
        <taxon>Bacteroidota</taxon>
        <taxon>Flavobacteriia</taxon>
        <taxon>Flavobacteriales</taxon>
        <taxon>Flavobacteriaceae</taxon>
        <taxon>Christiangramia</taxon>
    </lineage>
</organism>
<sequence>MRSLNIKPLLIGFLLIFFIFEGYSQDTPEMSMEKKLYQEYKSKGVDKALKMYDKSDMKGNEYTFMSEPLNQLGYQIMLQDKDLDAAEKIFMAQIEEYPNQANPYDSYGDLLLQKGNKEKARQNFEKAVKLAADIKDPAMKERLLYASKPKLAKLNGAGNKLDFLEGTWNVKDYNFQDGNRNLTEEATVTFSKENSILKAVRHDKSGEYQGTRIIAYDAVDDEYDMVYLRDGVSGIEPSTLKMENSSPDKVVMTEKYTSDDGKEFTVKHIIKPQGNEINWEIVDLTDGADKKVAEMVFNKQ</sequence>
<gene>
    <name evidence="2" type="ORF">C7S20_11275</name>
</gene>
<dbReference type="InterPro" id="IPR019734">
    <property type="entry name" value="TPR_rpt"/>
</dbReference>
<dbReference type="AlphaFoldDB" id="A0A2R3Z6E0"/>